<gene>
    <name evidence="1" type="ORF">BSTOLATCC_MIC24202</name>
</gene>
<evidence type="ECO:0000313" key="2">
    <source>
        <dbReference type="Proteomes" id="UP001162131"/>
    </source>
</evidence>
<reference evidence="1" key="1">
    <citation type="submission" date="2021-09" db="EMBL/GenBank/DDBJ databases">
        <authorList>
            <consortium name="AG Swart"/>
            <person name="Singh M."/>
            <person name="Singh A."/>
            <person name="Seah K."/>
            <person name="Emmerich C."/>
        </authorList>
    </citation>
    <scope>NUCLEOTIDE SEQUENCE</scope>
    <source>
        <strain evidence="1">ATCC30299</strain>
    </source>
</reference>
<keyword evidence="2" id="KW-1185">Reference proteome</keyword>
<organism evidence="1 2">
    <name type="scientific">Blepharisma stoltei</name>
    <dbReference type="NCBI Taxonomy" id="1481888"/>
    <lineage>
        <taxon>Eukaryota</taxon>
        <taxon>Sar</taxon>
        <taxon>Alveolata</taxon>
        <taxon>Ciliophora</taxon>
        <taxon>Postciliodesmatophora</taxon>
        <taxon>Heterotrichea</taxon>
        <taxon>Heterotrichida</taxon>
        <taxon>Blepharismidae</taxon>
        <taxon>Blepharisma</taxon>
    </lineage>
</organism>
<proteinExistence type="predicted"/>
<dbReference type="AlphaFoldDB" id="A0AAU9J1M9"/>
<name>A0AAU9J1M9_9CILI</name>
<dbReference type="EMBL" id="CAJZBQ010000023">
    <property type="protein sequence ID" value="CAG9319651.1"/>
    <property type="molecule type" value="Genomic_DNA"/>
</dbReference>
<sequence>MIQCKSNTSFQLPHRRNRSKHRVADRLLKIIGDEKKSLNKQEKSIFLNPQQVKPISHNLPIPHAPDTPPESFASFRSELTSYRLLRLPSHDLNKESGIIKLSSTPTITHRKLSQLKLSPKRSDLQGYKVSRSVFESKFLHRLRKSENSVLQPRKQYFKISRSFRLQSASSYSPKPSVSPCSWRFTPI</sequence>
<protein>
    <submittedName>
        <fullName evidence="1">Uncharacterized protein</fullName>
    </submittedName>
</protein>
<comment type="caution">
    <text evidence="1">The sequence shown here is derived from an EMBL/GenBank/DDBJ whole genome shotgun (WGS) entry which is preliminary data.</text>
</comment>
<accession>A0AAU9J1M9</accession>
<evidence type="ECO:0000313" key="1">
    <source>
        <dbReference type="EMBL" id="CAG9319651.1"/>
    </source>
</evidence>
<dbReference type="Proteomes" id="UP001162131">
    <property type="component" value="Unassembled WGS sequence"/>
</dbReference>